<name>A0A1S9RMN7_PENBI</name>
<organism evidence="2 3">
    <name type="scientific">Penicillium brasilianum</name>
    <dbReference type="NCBI Taxonomy" id="104259"/>
    <lineage>
        <taxon>Eukaryota</taxon>
        <taxon>Fungi</taxon>
        <taxon>Dikarya</taxon>
        <taxon>Ascomycota</taxon>
        <taxon>Pezizomycotina</taxon>
        <taxon>Eurotiomycetes</taxon>
        <taxon>Eurotiomycetidae</taxon>
        <taxon>Eurotiales</taxon>
        <taxon>Aspergillaceae</taxon>
        <taxon>Penicillium</taxon>
    </lineage>
</organism>
<dbReference type="Gene3D" id="6.10.280.230">
    <property type="match status" value="1"/>
</dbReference>
<proteinExistence type="predicted"/>
<dbReference type="AlphaFoldDB" id="A0A1S9RMN7"/>
<dbReference type="Proteomes" id="UP000190744">
    <property type="component" value="Unassembled WGS sequence"/>
</dbReference>
<protein>
    <submittedName>
        <fullName evidence="2">Peroxin-20 Pex20-Penicillium chrysogenum</fullName>
    </submittedName>
</protein>
<accession>A0A1S9RMN7</accession>
<evidence type="ECO:0000313" key="2">
    <source>
        <dbReference type="EMBL" id="OOQ86626.1"/>
    </source>
</evidence>
<evidence type="ECO:0000256" key="1">
    <source>
        <dbReference type="SAM" id="MobiDB-lite"/>
    </source>
</evidence>
<dbReference type="EMBL" id="LJBN01000136">
    <property type="protein sequence ID" value="OOQ86626.1"/>
    <property type="molecule type" value="Genomic_DNA"/>
</dbReference>
<feature type="region of interest" description="Disordered" evidence="1">
    <location>
        <begin position="296"/>
        <end position="361"/>
    </location>
</feature>
<comment type="caution">
    <text evidence="2">The sequence shown here is derived from an EMBL/GenBank/DDBJ whole genome shotgun (WGS) entry which is preliminary data.</text>
</comment>
<gene>
    <name evidence="2" type="ORF">PEBR_20530</name>
</gene>
<sequence>MGDALCGPSNALQNFQKHTAVDRTLQQDRLISRQPSGQGFRSQSPRDGILDPEFAAFEANHGVPGNLTDLQHPAHFQAPTQHPAAIHQGPNWASDFQNLHISGPAPPQLQAPSIAPAQAGWHNEYMSQQHQQRAANHHAQAQQPANHTFQPAFAPSYPMYNASMNAHQVPQQAPVMNAAPMEQFDESAFEAAFEQARADMQELQETQVAPEIESLAHEETTQLDPAAQVHEEIRIGSDTIPQTEQDPLTQNRDADALAQTAAQLLDSVRHEQDQKFQQSNFLALMRRIRDREVQVEGDEFREVSSNPRRNLSIPAGGITRASPRNRPRRPTIIVRSLPYPQPQKRPVLSDWPESPPENDILEPSLTAEEESPRLGTNPNALISPISPGDSNEIYEGWIHSHGLVDRQRPTFCFRGEHEVCSW</sequence>
<feature type="region of interest" description="Disordered" evidence="1">
    <location>
        <begin position="367"/>
        <end position="386"/>
    </location>
</feature>
<evidence type="ECO:0000313" key="3">
    <source>
        <dbReference type="Proteomes" id="UP000190744"/>
    </source>
</evidence>
<reference evidence="3" key="1">
    <citation type="submission" date="2015-09" db="EMBL/GenBank/DDBJ databases">
        <authorList>
            <person name="Fill T.P."/>
            <person name="Baretta J.F."/>
            <person name="de Almeida L.G."/>
            <person name="Rocha M."/>
            <person name="de Souza D.H."/>
            <person name="Malavazi I."/>
            <person name="Cerdeira L.T."/>
            <person name="Hong H."/>
            <person name="Samborskyy M."/>
            <person name="de Vasconcelos A.T."/>
            <person name="Leadlay P."/>
            <person name="Rodrigues-Filho E."/>
        </authorList>
    </citation>
    <scope>NUCLEOTIDE SEQUENCE [LARGE SCALE GENOMIC DNA]</scope>
    <source>
        <strain evidence="3">LaBioMMi 136</strain>
    </source>
</reference>